<name>B3P832_DROER</name>
<proteinExistence type="predicted"/>
<dbReference type="PANTHER" id="PTHR36299:SF1">
    <property type="entry name" value="DUF4773 DOMAIN-CONTAINING PROTEIN"/>
    <property type="match status" value="1"/>
</dbReference>
<evidence type="ECO:0000256" key="1">
    <source>
        <dbReference type="SAM" id="SignalP"/>
    </source>
</evidence>
<dbReference type="KEGG" id="der:6554476"/>
<dbReference type="InterPro" id="IPR031941">
    <property type="entry name" value="DUF4773"/>
</dbReference>
<dbReference type="OrthoDB" id="5952164at2759"/>
<reference evidence="3 4" key="1">
    <citation type="journal article" date="2007" name="Nature">
        <title>Evolution of genes and genomes on the Drosophila phylogeny.</title>
        <authorList>
            <consortium name="Drosophila 12 Genomes Consortium"/>
            <person name="Clark A.G."/>
            <person name="Eisen M.B."/>
            <person name="Smith D.R."/>
            <person name="Bergman C.M."/>
            <person name="Oliver B."/>
            <person name="Markow T.A."/>
            <person name="Kaufman T.C."/>
            <person name="Kellis M."/>
            <person name="Gelbart W."/>
            <person name="Iyer V.N."/>
            <person name="Pollard D.A."/>
            <person name="Sackton T.B."/>
            <person name="Larracuente A.M."/>
            <person name="Singh N.D."/>
            <person name="Abad J.P."/>
            <person name="Abt D.N."/>
            <person name="Adryan B."/>
            <person name="Aguade M."/>
            <person name="Akashi H."/>
            <person name="Anderson W.W."/>
            <person name="Aquadro C.F."/>
            <person name="Ardell D.H."/>
            <person name="Arguello R."/>
            <person name="Artieri C.G."/>
            <person name="Barbash D.A."/>
            <person name="Barker D."/>
            <person name="Barsanti P."/>
            <person name="Batterham P."/>
            <person name="Batzoglou S."/>
            <person name="Begun D."/>
            <person name="Bhutkar A."/>
            <person name="Blanco E."/>
            <person name="Bosak S.A."/>
            <person name="Bradley R.K."/>
            <person name="Brand A.D."/>
            <person name="Brent M.R."/>
            <person name="Brooks A.N."/>
            <person name="Brown R.H."/>
            <person name="Butlin R.K."/>
            <person name="Caggese C."/>
            <person name="Calvi B.R."/>
            <person name="Bernardo de Carvalho A."/>
            <person name="Caspi A."/>
            <person name="Castrezana S."/>
            <person name="Celniker S.E."/>
            <person name="Chang J.L."/>
            <person name="Chapple C."/>
            <person name="Chatterji S."/>
            <person name="Chinwalla A."/>
            <person name="Civetta A."/>
            <person name="Clifton S.W."/>
            <person name="Comeron J.M."/>
            <person name="Costello J.C."/>
            <person name="Coyne J.A."/>
            <person name="Daub J."/>
            <person name="David R.G."/>
            <person name="Delcher A.L."/>
            <person name="Delehaunty K."/>
            <person name="Do C.B."/>
            <person name="Ebling H."/>
            <person name="Edwards K."/>
            <person name="Eickbush T."/>
            <person name="Evans J.D."/>
            <person name="Filipski A."/>
            <person name="Findeiss S."/>
            <person name="Freyhult E."/>
            <person name="Fulton L."/>
            <person name="Fulton R."/>
            <person name="Garcia A.C."/>
            <person name="Gardiner A."/>
            <person name="Garfield D.A."/>
            <person name="Garvin B.E."/>
            <person name="Gibson G."/>
            <person name="Gilbert D."/>
            <person name="Gnerre S."/>
            <person name="Godfrey J."/>
            <person name="Good R."/>
            <person name="Gotea V."/>
            <person name="Gravely B."/>
            <person name="Greenberg A.J."/>
            <person name="Griffiths-Jones S."/>
            <person name="Gross S."/>
            <person name="Guigo R."/>
            <person name="Gustafson E.A."/>
            <person name="Haerty W."/>
            <person name="Hahn M.W."/>
            <person name="Halligan D.L."/>
            <person name="Halpern A.L."/>
            <person name="Halter G.M."/>
            <person name="Han M.V."/>
            <person name="Heger A."/>
            <person name="Hillier L."/>
            <person name="Hinrichs A.S."/>
            <person name="Holmes I."/>
            <person name="Hoskins R.A."/>
            <person name="Hubisz M.J."/>
            <person name="Hultmark D."/>
            <person name="Huntley M.A."/>
            <person name="Jaffe D.B."/>
            <person name="Jagadeeshan S."/>
            <person name="Jeck W.R."/>
            <person name="Johnson J."/>
            <person name="Jones C.D."/>
            <person name="Jordan W.C."/>
            <person name="Karpen G.H."/>
            <person name="Kataoka E."/>
            <person name="Keightley P.D."/>
            <person name="Kheradpour P."/>
            <person name="Kirkness E.F."/>
            <person name="Koerich L.B."/>
            <person name="Kristiansen K."/>
            <person name="Kudrna D."/>
            <person name="Kulathinal R.J."/>
            <person name="Kumar S."/>
            <person name="Kwok R."/>
            <person name="Lander E."/>
            <person name="Langley C.H."/>
            <person name="Lapoint R."/>
            <person name="Lazzaro B.P."/>
            <person name="Lee S.J."/>
            <person name="Levesque L."/>
            <person name="Li R."/>
            <person name="Lin C.F."/>
            <person name="Lin M.F."/>
            <person name="Lindblad-Toh K."/>
            <person name="Llopart A."/>
            <person name="Long M."/>
            <person name="Low L."/>
            <person name="Lozovsky E."/>
            <person name="Lu J."/>
            <person name="Luo M."/>
            <person name="Machado C.A."/>
            <person name="Makalowski W."/>
            <person name="Marzo M."/>
            <person name="Matsuda M."/>
            <person name="Matzkin L."/>
            <person name="McAllister B."/>
            <person name="McBride C.S."/>
            <person name="McKernan B."/>
            <person name="McKernan K."/>
            <person name="Mendez-Lago M."/>
            <person name="Minx P."/>
            <person name="Mollenhauer M.U."/>
            <person name="Montooth K."/>
            <person name="Mount S.M."/>
            <person name="Mu X."/>
            <person name="Myers E."/>
            <person name="Negre B."/>
            <person name="Newfeld S."/>
            <person name="Nielsen R."/>
            <person name="Noor M.A."/>
            <person name="O'Grady P."/>
            <person name="Pachter L."/>
            <person name="Papaceit M."/>
            <person name="Parisi M.J."/>
            <person name="Parisi M."/>
            <person name="Parts L."/>
            <person name="Pedersen J.S."/>
            <person name="Pesole G."/>
            <person name="Phillippy A.M."/>
            <person name="Ponting C.P."/>
            <person name="Pop M."/>
            <person name="Porcelli D."/>
            <person name="Powell J.R."/>
            <person name="Prohaska S."/>
            <person name="Pruitt K."/>
            <person name="Puig M."/>
            <person name="Quesneville H."/>
            <person name="Ram K.R."/>
            <person name="Rand D."/>
            <person name="Rasmussen M.D."/>
            <person name="Reed L.K."/>
            <person name="Reenan R."/>
            <person name="Reily A."/>
            <person name="Remington K.A."/>
            <person name="Rieger T.T."/>
            <person name="Ritchie M.G."/>
            <person name="Robin C."/>
            <person name="Rogers Y.H."/>
            <person name="Rohde C."/>
            <person name="Rozas J."/>
            <person name="Rubenfield M.J."/>
            <person name="Ruiz A."/>
            <person name="Russo S."/>
            <person name="Salzberg S.L."/>
            <person name="Sanchez-Gracia A."/>
            <person name="Saranga D.J."/>
            <person name="Sato H."/>
            <person name="Schaeffer S.W."/>
            <person name="Schatz M.C."/>
            <person name="Schlenke T."/>
            <person name="Schwartz R."/>
            <person name="Segarra C."/>
            <person name="Singh R.S."/>
            <person name="Sirot L."/>
            <person name="Sirota M."/>
            <person name="Sisneros N.B."/>
            <person name="Smith C.D."/>
            <person name="Smith T.F."/>
            <person name="Spieth J."/>
            <person name="Stage D.E."/>
            <person name="Stark A."/>
            <person name="Stephan W."/>
            <person name="Strausberg R.L."/>
            <person name="Strempel S."/>
            <person name="Sturgill D."/>
            <person name="Sutton G."/>
            <person name="Sutton G.G."/>
            <person name="Tao W."/>
            <person name="Teichmann S."/>
            <person name="Tobari Y.N."/>
            <person name="Tomimura Y."/>
            <person name="Tsolas J.M."/>
            <person name="Valente V.L."/>
            <person name="Venter E."/>
            <person name="Venter J.C."/>
            <person name="Vicario S."/>
            <person name="Vieira F.G."/>
            <person name="Vilella A.J."/>
            <person name="Villasante A."/>
            <person name="Walenz B."/>
            <person name="Wang J."/>
            <person name="Wasserman M."/>
            <person name="Watts T."/>
            <person name="Wilson D."/>
            <person name="Wilson R.K."/>
            <person name="Wing R.A."/>
            <person name="Wolfner M.F."/>
            <person name="Wong A."/>
            <person name="Wong G.K."/>
            <person name="Wu C.I."/>
            <person name="Wu G."/>
            <person name="Yamamoto D."/>
            <person name="Yang H.P."/>
            <person name="Yang S.P."/>
            <person name="Yorke J.A."/>
            <person name="Yoshida K."/>
            <person name="Zdobnov E."/>
            <person name="Zhang P."/>
            <person name="Zhang Y."/>
            <person name="Zimin A.V."/>
            <person name="Baldwin J."/>
            <person name="Abdouelleil A."/>
            <person name="Abdulkadir J."/>
            <person name="Abebe A."/>
            <person name="Abera B."/>
            <person name="Abreu J."/>
            <person name="Acer S.C."/>
            <person name="Aftuck L."/>
            <person name="Alexander A."/>
            <person name="An P."/>
            <person name="Anderson E."/>
            <person name="Anderson S."/>
            <person name="Arachi H."/>
            <person name="Azer M."/>
            <person name="Bachantsang P."/>
            <person name="Barry A."/>
            <person name="Bayul T."/>
            <person name="Berlin A."/>
            <person name="Bessette D."/>
            <person name="Bloom T."/>
            <person name="Blye J."/>
            <person name="Boguslavskiy L."/>
            <person name="Bonnet C."/>
            <person name="Boukhgalter B."/>
            <person name="Bourzgui I."/>
            <person name="Brown A."/>
            <person name="Cahill P."/>
            <person name="Channer S."/>
            <person name="Cheshatsang Y."/>
            <person name="Chuda L."/>
            <person name="Citroen M."/>
            <person name="Collymore A."/>
            <person name="Cooke P."/>
            <person name="Costello M."/>
            <person name="D'Aco K."/>
            <person name="Daza R."/>
            <person name="De Haan G."/>
            <person name="DeGray S."/>
            <person name="DeMaso C."/>
            <person name="Dhargay N."/>
            <person name="Dooley K."/>
            <person name="Dooley E."/>
            <person name="Doricent M."/>
            <person name="Dorje P."/>
            <person name="Dorjee K."/>
            <person name="Dupes A."/>
            <person name="Elong R."/>
            <person name="Falk J."/>
            <person name="Farina A."/>
            <person name="Faro S."/>
            <person name="Ferguson D."/>
            <person name="Fisher S."/>
            <person name="Foley C.D."/>
            <person name="Franke A."/>
            <person name="Friedrich D."/>
            <person name="Gadbois L."/>
            <person name="Gearin G."/>
            <person name="Gearin C.R."/>
            <person name="Giannoukos G."/>
            <person name="Goode T."/>
            <person name="Graham J."/>
            <person name="Grandbois E."/>
            <person name="Grewal S."/>
            <person name="Gyaltsen K."/>
            <person name="Hafez N."/>
            <person name="Hagos B."/>
            <person name="Hall J."/>
            <person name="Henson C."/>
            <person name="Hollinger A."/>
            <person name="Honan T."/>
            <person name="Huard M.D."/>
            <person name="Hughes L."/>
            <person name="Hurhula B."/>
            <person name="Husby M.E."/>
            <person name="Kamat A."/>
            <person name="Kanga B."/>
            <person name="Kashin S."/>
            <person name="Khazanovich D."/>
            <person name="Kisner P."/>
            <person name="Lance K."/>
            <person name="Lara M."/>
            <person name="Lee W."/>
            <person name="Lennon N."/>
            <person name="Letendre F."/>
            <person name="LeVine R."/>
            <person name="Lipovsky A."/>
            <person name="Liu X."/>
            <person name="Liu J."/>
            <person name="Liu S."/>
            <person name="Lokyitsang T."/>
            <person name="Lokyitsang Y."/>
            <person name="Lubonja R."/>
            <person name="Lui A."/>
            <person name="MacDonald P."/>
            <person name="Magnisalis V."/>
            <person name="Maru K."/>
            <person name="Matthews C."/>
            <person name="McCusker W."/>
            <person name="McDonough S."/>
            <person name="Mehta T."/>
            <person name="Meldrim J."/>
            <person name="Meneus L."/>
            <person name="Mihai O."/>
            <person name="Mihalev A."/>
            <person name="Mihova T."/>
            <person name="Mittelman R."/>
            <person name="Mlenga V."/>
            <person name="Montmayeur A."/>
            <person name="Mulrain L."/>
            <person name="Navidi A."/>
            <person name="Naylor J."/>
            <person name="Negash T."/>
            <person name="Nguyen T."/>
            <person name="Nguyen N."/>
            <person name="Nicol R."/>
            <person name="Norbu C."/>
            <person name="Norbu N."/>
            <person name="Novod N."/>
            <person name="O'Neill B."/>
            <person name="Osman S."/>
            <person name="Markiewicz E."/>
            <person name="Oyono O.L."/>
            <person name="Patti C."/>
            <person name="Phunkhang P."/>
            <person name="Pierre F."/>
            <person name="Priest M."/>
            <person name="Raghuraman S."/>
            <person name="Rege F."/>
            <person name="Reyes R."/>
            <person name="Rise C."/>
            <person name="Rogov P."/>
            <person name="Ross K."/>
            <person name="Ryan E."/>
            <person name="Settipalli S."/>
            <person name="Shea T."/>
            <person name="Sherpa N."/>
            <person name="Shi L."/>
            <person name="Shih D."/>
            <person name="Sparrow T."/>
            <person name="Spaulding J."/>
            <person name="Stalker J."/>
            <person name="Stange-Thomann N."/>
            <person name="Stavropoulos S."/>
            <person name="Stone C."/>
            <person name="Strader C."/>
            <person name="Tesfaye S."/>
            <person name="Thomson T."/>
            <person name="Thoulutsang Y."/>
            <person name="Thoulutsang D."/>
            <person name="Topham K."/>
            <person name="Topping I."/>
            <person name="Tsamla T."/>
            <person name="Vassiliev H."/>
            <person name="Vo A."/>
            <person name="Wangchuk T."/>
            <person name="Wangdi T."/>
            <person name="Weiand M."/>
            <person name="Wilkinson J."/>
            <person name="Wilson A."/>
            <person name="Yadav S."/>
            <person name="Young G."/>
            <person name="Yu Q."/>
            <person name="Zembek L."/>
            <person name="Zhong D."/>
            <person name="Zimmer A."/>
            <person name="Zwirko Z."/>
            <person name="Jaffe D.B."/>
            <person name="Alvarez P."/>
            <person name="Brockman W."/>
            <person name="Butler J."/>
            <person name="Chin C."/>
            <person name="Gnerre S."/>
            <person name="Grabherr M."/>
            <person name="Kleber M."/>
            <person name="Mauceli E."/>
            <person name="MacCallum I."/>
        </authorList>
    </citation>
    <scope>NUCLEOTIDE SEQUENCE [LARGE SCALE GENOMIC DNA]</scope>
    <source>
        <strain evidence="3 4">TSC#14021-0224.01</strain>
    </source>
</reference>
<evidence type="ECO:0000259" key="2">
    <source>
        <dbReference type="Pfam" id="PF15998"/>
    </source>
</evidence>
<dbReference type="AlphaFoldDB" id="B3P832"/>
<feature type="chain" id="PRO_5002793523" evidence="1">
    <location>
        <begin position="26"/>
        <end position="158"/>
    </location>
</feature>
<protein>
    <submittedName>
        <fullName evidence="3">GG11990</fullName>
    </submittedName>
</protein>
<reference evidence="3 4" key="2">
    <citation type="journal article" date="2008" name="Bioinformatics">
        <title>Assembly reconciliation.</title>
        <authorList>
            <person name="Zimin A.V."/>
            <person name="Smith D.R."/>
            <person name="Sutton G."/>
            <person name="Yorke J.A."/>
        </authorList>
    </citation>
    <scope>NUCLEOTIDE SEQUENCE [LARGE SCALE GENOMIC DNA]</scope>
    <source>
        <strain evidence="3 4">TSC#14021-0224.01</strain>
    </source>
</reference>
<dbReference type="OMA" id="SYDFPCI"/>
<sequence length="158" mass="16387">MQSHIPLLGFLVILLGILSRENVDAAGLLSSSAQTEGCQCSLTMSCSCCQRVSVDLVNQNSTVCVSLGLGLTSGTINLGATMDGNSVAAFSISTTQPPTYCIPVVSMVSLDMCIKVGIKMAGVAVKACPTFYTNFATSQVVSYDFPCIQVGMNGVSLV</sequence>
<feature type="domain" description="DUF4773" evidence="2">
    <location>
        <begin position="38"/>
        <end position="154"/>
    </location>
</feature>
<dbReference type="Pfam" id="PF15998">
    <property type="entry name" value="DUF4773"/>
    <property type="match status" value="1"/>
</dbReference>
<keyword evidence="1" id="KW-0732">Signal</keyword>
<evidence type="ECO:0000313" key="3">
    <source>
        <dbReference type="EMBL" id="EDV53159.1"/>
    </source>
</evidence>
<gene>
    <name evidence="3" type="primary">Dere\GG11990</name>
    <name evidence="3" type="ORF">Dere_GG11990</name>
</gene>
<evidence type="ECO:0000313" key="4">
    <source>
        <dbReference type="Proteomes" id="UP000008711"/>
    </source>
</evidence>
<keyword evidence="4" id="KW-1185">Reference proteome</keyword>
<organism evidence="3 4">
    <name type="scientific">Drosophila erecta</name>
    <name type="common">Fruit fly</name>
    <dbReference type="NCBI Taxonomy" id="7220"/>
    <lineage>
        <taxon>Eukaryota</taxon>
        <taxon>Metazoa</taxon>
        <taxon>Ecdysozoa</taxon>
        <taxon>Arthropoda</taxon>
        <taxon>Hexapoda</taxon>
        <taxon>Insecta</taxon>
        <taxon>Pterygota</taxon>
        <taxon>Neoptera</taxon>
        <taxon>Endopterygota</taxon>
        <taxon>Diptera</taxon>
        <taxon>Brachycera</taxon>
        <taxon>Muscomorpha</taxon>
        <taxon>Ephydroidea</taxon>
        <taxon>Drosophilidae</taxon>
        <taxon>Drosophila</taxon>
        <taxon>Sophophora</taxon>
    </lineage>
</organism>
<dbReference type="PhylomeDB" id="B3P832"/>
<dbReference type="EMBL" id="CH954182">
    <property type="protein sequence ID" value="EDV53159.1"/>
    <property type="molecule type" value="Genomic_DNA"/>
</dbReference>
<dbReference type="Proteomes" id="UP000008711">
    <property type="component" value="Unassembled WGS sequence"/>
</dbReference>
<dbReference type="eggNOG" id="ENOG502TBCV">
    <property type="taxonomic scope" value="Eukaryota"/>
</dbReference>
<accession>B3P832</accession>
<dbReference type="HOGENOM" id="CLU_1556909_0_0_1"/>
<feature type="signal peptide" evidence="1">
    <location>
        <begin position="1"/>
        <end position="25"/>
    </location>
</feature>
<dbReference type="PANTHER" id="PTHR36299">
    <property type="entry name" value="AGAP008005-PA"/>
    <property type="match status" value="1"/>
</dbReference>